<dbReference type="PANTHER" id="PTHR38706">
    <property type="entry name" value="SI:CH211-198C19.1-RELATED"/>
    <property type="match status" value="1"/>
</dbReference>
<dbReference type="Ensembl" id="ENSDCDT00010002391.1">
    <property type="protein sequence ID" value="ENSDCDP00010002298.1"/>
    <property type="gene ID" value="ENSDCDG00010001129.1"/>
</dbReference>
<reference evidence="1" key="3">
    <citation type="submission" date="2025-09" db="UniProtKB">
        <authorList>
            <consortium name="Ensembl"/>
        </authorList>
    </citation>
    <scope>IDENTIFICATION</scope>
</reference>
<keyword evidence="2" id="KW-1185">Reference proteome</keyword>
<sequence length="213" mass="24536">MELQTLHNLDQLKSSGFGRPNPRHGLRLLYWFAKDCVEFDQNDKMEALCDPTEEESGFKWFRNNCRDGALIPDVNAYYYEVGNLHGDKVLPEYVKKNYGDNSASNKDRIFVSYKSGFFDSVYVAEHIDRGNFDRSHTFQISKGLLRTIKNTELTRFLSQMNETINYLNGSHGFAQRPPPVIDLTSEITWSRPQNQIRSVIPPETDPICSCTIL</sequence>
<dbReference type="Proteomes" id="UP000694580">
    <property type="component" value="Chromosome 5"/>
</dbReference>
<dbReference type="PANTHER" id="PTHR38706:SF2">
    <property type="match status" value="1"/>
</dbReference>
<evidence type="ECO:0000313" key="2">
    <source>
        <dbReference type="Proteomes" id="UP000694580"/>
    </source>
</evidence>
<dbReference type="GeneTree" id="ENSGT00730000111690"/>
<reference evidence="1" key="2">
    <citation type="submission" date="2025-08" db="UniProtKB">
        <authorList>
            <consortium name="Ensembl"/>
        </authorList>
    </citation>
    <scope>IDENTIFICATION</scope>
</reference>
<protein>
    <submittedName>
        <fullName evidence="1">Uncharacterized protein</fullName>
    </submittedName>
</protein>
<reference evidence="1 2" key="1">
    <citation type="submission" date="2020-06" db="EMBL/GenBank/DDBJ databases">
        <authorList>
            <consortium name="Wellcome Sanger Institute Data Sharing"/>
        </authorList>
    </citation>
    <scope>NUCLEOTIDE SEQUENCE [LARGE SCALE GENOMIC DNA]</scope>
</reference>
<accession>A0AAY3ZYV1</accession>
<dbReference type="AlphaFoldDB" id="A0AAY3ZYV1"/>
<evidence type="ECO:0000313" key="1">
    <source>
        <dbReference type="Ensembl" id="ENSDCDP00010002298.1"/>
    </source>
</evidence>
<name>A0AAY3ZYV1_9TELE</name>
<proteinExistence type="predicted"/>
<organism evidence="1 2">
    <name type="scientific">Denticeps clupeoides</name>
    <name type="common">denticle herring</name>
    <dbReference type="NCBI Taxonomy" id="299321"/>
    <lineage>
        <taxon>Eukaryota</taxon>
        <taxon>Metazoa</taxon>
        <taxon>Chordata</taxon>
        <taxon>Craniata</taxon>
        <taxon>Vertebrata</taxon>
        <taxon>Euteleostomi</taxon>
        <taxon>Actinopterygii</taxon>
        <taxon>Neopterygii</taxon>
        <taxon>Teleostei</taxon>
        <taxon>Clupei</taxon>
        <taxon>Clupeiformes</taxon>
        <taxon>Denticipitoidei</taxon>
        <taxon>Denticipitidae</taxon>
        <taxon>Denticeps</taxon>
    </lineage>
</organism>